<gene>
    <name evidence="9" type="ORF">SAMN05421762_0189</name>
</gene>
<evidence type="ECO:0000256" key="6">
    <source>
        <dbReference type="ARBA" id="ARBA00023316"/>
    </source>
</evidence>
<keyword evidence="3" id="KW-0808">Transferase</keyword>
<dbReference type="GO" id="GO:0016740">
    <property type="term" value="F:transferase activity"/>
    <property type="evidence" value="ECO:0007669"/>
    <property type="project" value="UniProtKB-KW"/>
</dbReference>
<keyword evidence="4 7" id="KW-0133">Cell shape</keyword>
<organism evidence="9 10">
    <name type="scientific">Pseudooceanicola nitratireducens</name>
    <dbReference type="NCBI Taxonomy" id="517719"/>
    <lineage>
        <taxon>Bacteria</taxon>
        <taxon>Pseudomonadati</taxon>
        <taxon>Pseudomonadota</taxon>
        <taxon>Alphaproteobacteria</taxon>
        <taxon>Rhodobacterales</taxon>
        <taxon>Paracoccaceae</taxon>
        <taxon>Pseudooceanicola</taxon>
    </lineage>
</organism>
<feature type="active site" description="Proton donor/acceptor" evidence="7">
    <location>
        <position position="123"/>
    </location>
</feature>
<dbReference type="PROSITE" id="PS52029">
    <property type="entry name" value="LD_TPASE"/>
    <property type="match status" value="1"/>
</dbReference>
<keyword evidence="5 7" id="KW-0573">Peptidoglycan synthesis</keyword>
<dbReference type="AlphaFoldDB" id="A0A1I1HBY2"/>
<dbReference type="InterPro" id="IPR005490">
    <property type="entry name" value="LD_TPept_cat_dom"/>
</dbReference>
<evidence type="ECO:0000256" key="5">
    <source>
        <dbReference type="ARBA" id="ARBA00022984"/>
    </source>
</evidence>
<dbReference type="PANTHER" id="PTHR36699">
    <property type="entry name" value="LD-TRANSPEPTIDASE"/>
    <property type="match status" value="1"/>
</dbReference>
<evidence type="ECO:0000256" key="2">
    <source>
        <dbReference type="ARBA" id="ARBA00005992"/>
    </source>
</evidence>
<dbReference type="Proteomes" id="UP000231644">
    <property type="component" value="Unassembled WGS sequence"/>
</dbReference>
<evidence type="ECO:0000259" key="8">
    <source>
        <dbReference type="PROSITE" id="PS52029"/>
    </source>
</evidence>
<reference evidence="9 10" key="1">
    <citation type="submission" date="2016-10" db="EMBL/GenBank/DDBJ databases">
        <authorList>
            <person name="de Groot N.N."/>
        </authorList>
    </citation>
    <scope>NUCLEOTIDE SEQUENCE [LARGE SCALE GENOMIC DNA]</scope>
    <source>
        <strain evidence="9 10">DSM 29619</strain>
    </source>
</reference>
<protein>
    <submittedName>
        <fullName evidence="9">L,D-transpeptidase catalytic domain</fullName>
    </submittedName>
</protein>
<dbReference type="SUPFAM" id="SSF141523">
    <property type="entry name" value="L,D-transpeptidase catalytic domain-like"/>
    <property type="match status" value="1"/>
</dbReference>
<dbReference type="STRING" id="517719.SAMN05421762_0189"/>
<dbReference type="EMBL" id="FOLX01000001">
    <property type="protein sequence ID" value="SFC21205.1"/>
    <property type="molecule type" value="Genomic_DNA"/>
</dbReference>
<dbReference type="InterPro" id="IPR038063">
    <property type="entry name" value="Transpep_catalytic_dom"/>
</dbReference>
<dbReference type="RefSeq" id="WP_093449182.1">
    <property type="nucleotide sequence ID" value="NZ_FNZG01000002.1"/>
</dbReference>
<dbReference type="OrthoDB" id="9809748at2"/>
<keyword evidence="10" id="KW-1185">Reference proteome</keyword>
<evidence type="ECO:0000313" key="10">
    <source>
        <dbReference type="Proteomes" id="UP000231644"/>
    </source>
</evidence>
<feature type="active site" description="Nucleophile" evidence="7">
    <location>
        <position position="141"/>
    </location>
</feature>
<dbReference type="PANTHER" id="PTHR36699:SF1">
    <property type="entry name" value="L,D-TRANSPEPTIDASE YAFK-RELATED"/>
    <property type="match status" value="1"/>
</dbReference>
<accession>A0A1I1HBY2</accession>
<proteinExistence type="inferred from homology"/>
<evidence type="ECO:0000256" key="7">
    <source>
        <dbReference type="PROSITE-ProRule" id="PRU01373"/>
    </source>
</evidence>
<name>A0A1I1HBY2_9RHOB</name>
<dbReference type="GO" id="GO:0071555">
    <property type="term" value="P:cell wall organization"/>
    <property type="evidence" value="ECO:0007669"/>
    <property type="project" value="UniProtKB-UniRule"/>
</dbReference>
<dbReference type="GO" id="GO:0004180">
    <property type="term" value="F:carboxypeptidase activity"/>
    <property type="evidence" value="ECO:0007669"/>
    <property type="project" value="UniProtKB-ARBA"/>
</dbReference>
<comment type="pathway">
    <text evidence="1 7">Cell wall biogenesis; peptidoglycan biosynthesis.</text>
</comment>
<comment type="similarity">
    <text evidence="2">Belongs to the YkuD family.</text>
</comment>
<keyword evidence="6 7" id="KW-0961">Cell wall biogenesis/degradation</keyword>
<evidence type="ECO:0000256" key="1">
    <source>
        <dbReference type="ARBA" id="ARBA00004752"/>
    </source>
</evidence>
<dbReference type="GO" id="GO:0008360">
    <property type="term" value="P:regulation of cell shape"/>
    <property type="evidence" value="ECO:0007669"/>
    <property type="project" value="UniProtKB-UniRule"/>
</dbReference>
<evidence type="ECO:0000256" key="4">
    <source>
        <dbReference type="ARBA" id="ARBA00022960"/>
    </source>
</evidence>
<evidence type="ECO:0000313" key="9">
    <source>
        <dbReference type="EMBL" id="SFC21205.1"/>
    </source>
</evidence>
<dbReference type="UniPathway" id="UPA00219"/>
<dbReference type="Gene3D" id="2.40.440.10">
    <property type="entry name" value="L,D-transpeptidase catalytic domain-like"/>
    <property type="match status" value="1"/>
</dbReference>
<dbReference type="CDD" id="cd16913">
    <property type="entry name" value="YkuD_like"/>
    <property type="match status" value="1"/>
</dbReference>
<dbReference type="Pfam" id="PF03734">
    <property type="entry name" value="YkuD"/>
    <property type="match status" value="1"/>
</dbReference>
<sequence length="166" mass="18391">MRILSIVLMLGLMLGLASCGSSKFGTYRGPEVTRVLVYKADRKMYLMHHEKVLKSYDISLGFAPVGHKQFEGDGKTPEGTYRIDRRNPNSEFHLSVGISYPNTNDVAFAASQGKSAGGDIFIHGYPERFKKAPVPDWTAGCIAVKDKEIEEIYAMVRDGAIVTIYP</sequence>
<evidence type="ECO:0000256" key="3">
    <source>
        <dbReference type="ARBA" id="ARBA00022679"/>
    </source>
</evidence>
<dbReference type="GO" id="GO:0009252">
    <property type="term" value="P:peptidoglycan biosynthetic process"/>
    <property type="evidence" value="ECO:0007669"/>
    <property type="project" value="UniProtKB-UniPathway"/>
</dbReference>
<dbReference type="PROSITE" id="PS51257">
    <property type="entry name" value="PROKAR_LIPOPROTEIN"/>
    <property type="match status" value="1"/>
</dbReference>
<feature type="domain" description="L,D-TPase catalytic" evidence="8">
    <location>
        <begin position="33"/>
        <end position="165"/>
    </location>
</feature>